<evidence type="ECO:0000259" key="1">
    <source>
        <dbReference type="Pfam" id="PF04601"/>
    </source>
</evidence>
<gene>
    <name evidence="2" type="ORF">FEM48_Zijuj07G0087500</name>
</gene>
<proteinExistence type="predicted"/>
<dbReference type="Proteomes" id="UP000813462">
    <property type="component" value="Unassembled WGS sequence"/>
</dbReference>
<sequence>MEWEPVKCGNCMHETQEPPHGHSFLRANGGLPPWWKTVTHFTGNETPNSNLEWNVDILEIHEVGVKD</sequence>
<organism evidence="2 3">
    <name type="scientific">Ziziphus jujuba var. spinosa</name>
    <dbReference type="NCBI Taxonomy" id="714518"/>
    <lineage>
        <taxon>Eukaryota</taxon>
        <taxon>Viridiplantae</taxon>
        <taxon>Streptophyta</taxon>
        <taxon>Embryophyta</taxon>
        <taxon>Tracheophyta</taxon>
        <taxon>Spermatophyta</taxon>
        <taxon>Magnoliopsida</taxon>
        <taxon>eudicotyledons</taxon>
        <taxon>Gunneridae</taxon>
        <taxon>Pentapetalae</taxon>
        <taxon>rosids</taxon>
        <taxon>fabids</taxon>
        <taxon>Rosales</taxon>
        <taxon>Rhamnaceae</taxon>
        <taxon>Paliureae</taxon>
        <taxon>Ziziphus</taxon>
    </lineage>
</organism>
<dbReference type="InterPro" id="IPR007679">
    <property type="entry name" value="DUF569"/>
</dbReference>
<evidence type="ECO:0000313" key="3">
    <source>
        <dbReference type="Proteomes" id="UP000813462"/>
    </source>
</evidence>
<comment type="caution">
    <text evidence="2">The sequence shown here is derived from an EMBL/GenBank/DDBJ whole genome shotgun (WGS) entry which is preliminary data.</text>
</comment>
<protein>
    <recommendedName>
        <fullName evidence="1">DUF569 domain-containing protein</fullName>
    </recommendedName>
</protein>
<dbReference type="EMBL" id="JAEACU010000007">
    <property type="protein sequence ID" value="KAH7521961.1"/>
    <property type="molecule type" value="Genomic_DNA"/>
</dbReference>
<feature type="domain" description="DUF569" evidence="1">
    <location>
        <begin position="2"/>
        <end position="43"/>
    </location>
</feature>
<dbReference type="Pfam" id="PF04601">
    <property type="entry name" value="DUF569"/>
    <property type="match status" value="1"/>
</dbReference>
<evidence type="ECO:0000313" key="2">
    <source>
        <dbReference type="EMBL" id="KAH7521961.1"/>
    </source>
</evidence>
<dbReference type="AlphaFoldDB" id="A0A978V3M8"/>
<reference evidence="2" key="1">
    <citation type="journal article" date="2021" name="Front. Plant Sci.">
        <title>Chromosome-Scale Genome Assembly for Chinese Sour Jujube and Insights Into Its Genome Evolution and Domestication Signature.</title>
        <authorList>
            <person name="Shen L.-Y."/>
            <person name="Luo H."/>
            <person name="Wang X.-L."/>
            <person name="Wang X.-M."/>
            <person name="Qiu X.-J."/>
            <person name="Liu H."/>
            <person name="Zhou S.-S."/>
            <person name="Jia K.-H."/>
            <person name="Nie S."/>
            <person name="Bao Y.-T."/>
            <person name="Zhang R.-G."/>
            <person name="Yun Q.-Z."/>
            <person name="Chai Y.-H."/>
            <person name="Lu J.-Y."/>
            <person name="Li Y."/>
            <person name="Zhao S.-W."/>
            <person name="Mao J.-F."/>
            <person name="Jia S.-G."/>
            <person name="Mao Y.-M."/>
        </authorList>
    </citation>
    <scope>NUCLEOTIDE SEQUENCE</scope>
    <source>
        <strain evidence="2">AT0</strain>
        <tissue evidence="2">Leaf</tissue>
    </source>
</reference>
<name>A0A978V3M8_ZIZJJ</name>
<accession>A0A978V3M8</accession>